<dbReference type="PANTHER" id="PTHR46098">
    <property type="entry name" value="TRNA (CYTOSINE(38)-C(5))-METHYLTRANSFERASE"/>
    <property type="match status" value="1"/>
</dbReference>
<dbReference type="NCBIfam" id="TIGR00675">
    <property type="entry name" value="dcm"/>
    <property type="match status" value="1"/>
</dbReference>
<proteinExistence type="predicted"/>
<evidence type="ECO:0008006" key="5">
    <source>
        <dbReference type="Google" id="ProtNLM"/>
    </source>
</evidence>
<evidence type="ECO:0000256" key="3">
    <source>
        <dbReference type="ARBA" id="ARBA00022691"/>
    </source>
</evidence>
<keyword evidence="3" id="KW-0949">S-adenosyl-L-methionine</keyword>
<dbReference type="Gene3D" id="3.40.50.150">
    <property type="entry name" value="Vaccinia Virus protein VP39"/>
    <property type="match status" value="1"/>
</dbReference>
<name>A0A383EMC4_9ZZZZ</name>
<dbReference type="InterPro" id="IPR029063">
    <property type="entry name" value="SAM-dependent_MTases_sf"/>
</dbReference>
<dbReference type="AlphaFoldDB" id="A0A383EMC4"/>
<keyword evidence="1" id="KW-0489">Methyltransferase</keyword>
<dbReference type="InterPro" id="IPR050750">
    <property type="entry name" value="C5-MTase"/>
</dbReference>
<reference evidence="4" key="1">
    <citation type="submission" date="2018-05" db="EMBL/GenBank/DDBJ databases">
        <authorList>
            <person name="Lanie J.A."/>
            <person name="Ng W.-L."/>
            <person name="Kazmierczak K.M."/>
            <person name="Andrzejewski T.M."/>
            <person name="Davidsen T.M."/>
            <person name="Wayne K.J."/>
            <person name="Tettelin H."/>
            <person name="Glass J.I."/>
            <person name="Rusch D."/>
            <person name="Podicherti R."/>
            <person name="Tsui H.-C.T."/>
            <person name="Winkler M.E."/>
        </authorList>
    </citation>
    <scope>NUCLEOTIDE SEQUENCE</scope>
</reference>
<evidence type="ECO:0000256" key="2">
    <source>
        <dbReference type="ARBA" id="ARBA00022679"/>
    </source>
</evidence>
<evidence type="ECO:0000313" key="4">
    <source>
        <dbReference type="EMBL" id="SVE57921.1"/>
    </source>
</evidence>
<dbReference type="EMBL" id="UINC01227153">
    <property type="protein sequence ID" value="SVE57921.1"/>
    <property type="molecule type" value="Genomic_DNA"/>
</dbReference>
<dbReference type="GO" id="GO:0032259">
    <property type="term" value="P:methylation"/>
    <property type="evidence" value="ECO:0007669"/>
    <property type="project" value="UniProtKB-KW"/>
</dbReference>
<dbReference type="GO" id="GO:0008168">
    <property type="term" value="F:methyltransferase activity"/>
    <property type="evidence" value="ECO:0007669"/>
    <property type="project" value="UniProtKB-KW"/>
</dbReference>
<gene>
    <name evidence="4" type="ORF">METZ01_LOCUS510775</name>
</gene>
<dbReference type="InterPro" id="IPR018117">
    <property type="entry name" value="C5_DNA_meth_AS"/>
</dbReference>
<protein>
    <recommendedName>
        <fullName evidence="5">DNA (cytosine-5-)-methyltransferase</fullName>
    </recommendedName>
</protein>
<dbReference type="SUPFAM" id="SSF53335">
    <property type="entry name" value="S-adenosyl-L-methionine-dependent methyltransferases"/>
    <property type="match status" value="1"/>
</dbReference>
<keyword evidence="2" id="KW-0808">Transferase</keyword>
<dbReference type="PROSITE" id="PS00094">
    <property type="entry name" value="C5_MTASE_1"/>
    <property type="match status" value="1"/>
</dbReference>
<dbReference type="InterPro" id="IPR001525">
    <property type="entry name" value="C5_MeTfrase"/>
</dbReference>
<accession>A0A383EMC4</accession>
<evidence type="ECO:0000256" key="1">
    <source>
        <dbReference type="ARBA" id="ARBA00022603"/>
    </source>
</evidence>
<sequence length="169" mass="19037">MDLFSGIGGFSLGLERAGMKTVQFVENDPYCQKVLAKNFPGIPIHGDIKTFHYDKPVEIISGGFPCQPYSHAGEQRGKEDDRHLWEEYFRIIQSVRSRWVLGENVSGIINMELDQVLSDLESENYSCQSLVIPACAVNAPHRRDRVWIIARRNAMGNSEYNGSSTAKES</sequence>
<organism evidence="4">
    <name type="scientific">marine metagenome</name>
    <dbReference type="NCBI Taxonomy" id="408172"/>
    <lineage>
        <taxon>unclassified sequences</taxon>
        <taxon>metagenomes</taxon>
        <taxon>ecological metagenomes</taxon>
    </lineage>
</organism>
<dbReference type="Pfam" id="PF00145">
    <property type="entry name" value="DNA_methylase"/>
    <property type="match status" value="1"/>
</dbReference>
<dbReference type="PROSITE" id="PS51679">
    <property type="entry name" value="SAM_MT_C5"/>
    <property type="match status" value="1"/>
</dbReference>
<dbReference type="PANTHER" id="PTHR46098:SF1">
    <property type="entry name" value="TRNA (CYTOSINE(38)-C(5))-METHYLTRANSFERASE"/>
    <property type="match status" value="1"/>
</dbReference>
<feature type="non-terminal residue" evidence="4">
    <location>
        <position position="169"/>
    </location>
</feature>